<sequence length="516" mass="59170">MEASSTYTEASQATDEEEDAGVAGSLPASPSEENHRHFENIFSCSPILDLSQRGLYHLGEFFKIPSLQQLYLQRNALSRIPKDFFQMLPNLTWLDLRYNQIRTLPSGIGLHKHLKTLLLERNPIKILPVQLGHVTTLKALNLRHCPLEFPPQLIVQKGLAAILTFLRICFMEQTFPQDMDLPKESYVTAVRKMSLRDLSYPVLAKPQDSTSSARALTSPNTGEKATTLFPPVEKLDLSEFQMSSDSSEYWPDQEEIKRFWKLRQEIVENQKEEVPENKLLAVELPPNLRAALSTKEECLMPEPELRDKASSRKGIILPDLSSTSQTRLQTKKLEESHMAALRELEEKQLLMEQKRRDKKALQAWKEQTQMMRKKALSKLQPWHRGMVASKIPFITDPTDSGKISAHPHGKMKHRRERSKKMSAGMSVSPLLGLEEKIRHHVRQSRAHRSFLGTDPLRGMKVAKQDLDTTKKPQDEIRKLKLDLALKKDHSFATFTRSLLLHPPASQLQNIFFHKKH</sequence>
<evidence type="ECO:0000313" key="4">
    <source>
        <dbReference type="Ensembl" id="ENSJJAP00000014115.1"/>
    </source>
</evidence>
<organism evidence="4 5">
    <name type="scientific">Jaculus jaculus</name>
    <name type="common">Lesser Egyptian jerboa</name>
    <dbReference type="NCBI Taxonomy" id="51337"/>
    <lineage>
        <taxon>Eukaryota</taxon>
        <taxon>Metazoa</taxon>
        <taxon>Chordata</taxon>
        <taxon>Craniata</taxon>
        <taxon>Vertebrata</taxon>
        <taxon>Euteleostomi</taxon>
        <taxon>Mammalia</taxon>
        <taxon>Eutheria</taxon>
        <taxon>Euarchontoglires</taxon>
        <taxon>Glires</taxon>
        <taxon>Rodentia</taxon>
        <taxon>Myomorpha</taxon>
        <taxon>Dipodoidea</taxon>
        <taxon>Dipodidae</taxon>
        <taxon>Dipodinae</taxon>
        <taxon>Jaculus</taxon>
    </lineage>
</organism>
<feature type="compositionally biased region" description="Basic residues" evidence="3">
    <location>
        <begin position="405"/>
        <end position="420"/>
    </location>
</feature>
<dbReference type="InterPro" id="IPR001611">
    <property type="entry name" value="Leu-rich_rpt"/>
</dbReference>
<reference evidence="4" key="2">
    <citation type="submission" date="2025-09" db="UniProtKB">
        <authorList>
            <consortium name="Ensembl"/>
        </authorList>
    </citation>
    <scope>IDENTIFICATION</scope>
</reference>
<feature type="region of interest" description="Disordered" evidence="3">
    <location>
        <begin position="398"/>
        <end position="425"/>
    </location>
</feature>
<feature type="region of interest" description="Disordered" evidence="3">
    <location>
        <begin position="1"/>
        <end position="32"/>
    </location>
</feature>
<accession>A0A8C5KU99</accession>
<dbReference type="InterPro" id="IPR003591">
    <property type="entry name" value="Leu-rich_rpt_typical-subtyp"/>
</dbReference>
<dbReference type="SUPFAM" id="SSF52058">
    <property type="entry name" value="L domain-like"/>
    <property type="match status" value="1"/>
</dbReference>
<evidence type="ECO:0000256" key="2">
    <source>
        <dbReference type="ARBA" id="ARBA00022737"/>
    </source>
</evidence>
<dbReference type="InterPro" id="IPR050216">
    <property type="entry name" value="LRR_domain-containing"/>
</dbReference>
<keyword evidence="1" id="KW-0433">Leucine-rich repeat</keyword>
<dbReference type="AlphaFoldDB" id="A0A8C5KU99"/>
<dbReference type="OMA" id="MIPKDFF"/>
<dbReference type="SMART" id="SM00369">
    <property type="entry name" value="LRR_TYP"/>
    <property type="match status" value="3"/>
</dbReference>
<keyword evidence="2" id="KW-0677">Repeat</keyword>
<dbReference type="Ensembl" id="ENSJJAT00000020609.1">
    <property type="protein sequence ID" value="ENSJJAP00000014115.1"/>
    <property type="gene ID" value="ENSJJAG00000016653.1"/>
</dbReference>
<evidence type="ECO:0000256" key="3">
    <source>
        <dbReference type="SAM" id="MobiDB-lite"/>
    </source>
</evidence>
<proteinExistence type="predicted"/>
<dbReference type="PANTHER" id="PTHR48051">
    <property type="match status" value="1"/>
</dbReference>
<dbReference type="InterPro" id="IPR032675">
    <property type="entry name" value="LRR_dom_sf"/>
</dbReference>
<dbReference type="PANTHER" id="PTHR48051:SF1">
    <property type="entry name" value="RAS SUPPRESSOR PROTEIN 1"/>
    <property type="match status" value="1"/>
</dbReference>
<feature type="compositionally biased region" description="Polar residues" evidence="3">
    <location>
        <begin position="1"/>
        <end position="13"/>
    </location>
</feature>
<reference evidence="4" key="1">
    <citation type="submission" date="2025-08" db="UniProtKB">
        <authorList>
            <consortium name="Ensembl"/>
        </authorList>
    </citation>
    <scope>IDENTIFICATION</scope>
</reference>
<evidence type="ECO:0000313" key="5">
    <source>
        <dbReference type="Proteomes" id="UP000694385"/>
    </source>
</evidence>
<dbReference type="Gene3D" id="3.80.10.10">
    <property type="entry name" value="Ribonuclease Inhibitor"/>
    <property type="match status" value="1"/>
</dbReference>
<gene>
    <name evidence="4" type="primary">LOC101612920</name>
</gene>
<evidence type="ECO:0000256" key="1">
    <source>
        <dbReference type="ARBA" id="ARBA00022614"/>
    </source>
</evidence>
<name>A0A8C5KU99_JACJA</name>
<keyword evidence="5" id="KW-1185">Reference proteome</keyword>
<dbReference type="GeneTree" id="ENSGT00390000007203"/>
<protein>
    <submittedName>
        <fullName evidence="4">Leucine rich repeat containing 27</fullName>
    </submittedName>
</protein>
<dbReference type="GO" id="GO:0005737">
    <property type="term" value="C:cytoplasm"/>
    <property type="evidence" value="ECO:0007669"/>
    <property type="project" value="TreeGrafter"/>
</dbReference>
<dbReference type="PROSITE" id="PS51450">
    <property type="entry name" value="LRR"/>
    <property type="match status" value="1"/>
</dbReference>
<dbReference type="Pfam" id="PF13855">
    <property type="entry name" value="LRR_8"/>
    <property type="match status" value="1"/>
</dbReference>
<dbReference type="Proteomes" id="UP000694385">
    <property type="component" value="Unassembled WGS sequence"/>
</dbReference>